<dbReference type="Proteomes" id="UP001165060">
    <property type="component" value="Unassembled WGS sequence"/>
</dbReference>
<sequence length="395" mass="42597">MLLLLLLPPPVQPQELGVPIRAPPARNLQAGLSPLDGTATILPGHSSDARGLPNLPFSTETKRTTDGVSGVEPLTSTAPSFPLYKGDGVYDPAERKTYEQATELSRREQGVASPGDGAFVRSKARLERLVGAAGGRAALGGVIPLNVTSGEWTGAVPDPAVLPSTTFMVDATARWAPSGFAVQPGETYTVSVDPAATWQDSVDMHDFPEVTTTTMGYDAKYNVRKKCVVSAPDGVCRSYLRQTLRFPTSNWLHLVCGVGEFTSLLKEAANDKDRFMPISDADFTGALDLFAVDTSYTFTAGDWQEGELVCFANDADGLYHDNLGSVEVTVTRDSWPPSVQFDLRYVEVLKESLENPSKYDRFDFDGLAQAVYDAAEEAEEEAEEGGGEEEAEDLD</sequence>
<evidence type="ECO:0000313" key="3">
    <source>
        <dbReference type="Proteomes" id="UP001165060"/>
    </source>
</evidence>
<reference evidence="2 3" key="1">
    <citation type="journal article" date="2023" name="Commun. Biol.">
        <title>Genome analysis of Parmales, the sister group of diatoms, reveals the evolutionary specialization of diatoms from phago-mixotrophs to photoautotrophs.</title>
        <authorList>
            <person name="Ban H."/>
            <person name="Sato S."/>
            <person name="Yoshikawa S."/>
            <person name="Yamada K."/>
            <person name="Nakamura Y."/>
            <person name="Ichinomiya M."/>
            <person name="Sato N."/>
            <person name="Blanc-Mathieu R."/>
            <person name="Endo H."/>
            <person name="Kuwata A."/>
            <person name="Ogata H."/>
        </authorList>
    </citation>
    <scope>NUCLEOTIDE SEQUENCE [LARGE SCALE GENOMIC DNA]</scope>
</reference>
<dbReference type="EMBL" id="BRYB01000184">
    <property type="protein sequence ID" value="GMI24794.1"/>
    <property type="molecule type" value="Genomic_DNA"/>
</dbReference>
<name>A0ABQ6MEE5_9STRA</name>
<organism evidence="2 3">
    <name type="scientific">Tetraparma gracilis</name>
    <dbReference type="NCBI Taxonomy" id="2962635"/>
    <lineage>
        <taxon>Eukaryota</taxon>
        <taxon>Sar</taxon>
        <taxon>Stramenopiles</taxon>
        <taxon>Ochrophyta</taxon>
        <taxon>Bolidophyceae</taxon>
        <taxon>Parmales</taxon>
        <taxon>Triparmaceae</taxon>
        <taxon>Tetraparma</taxon>
    </lineage>
</organism>
<keyword evidence="3" id="KW-1185">Reference proteome</keyword>
<feature type="region of interest" description="Disordered" evidence="1">
    <location>
        <begin position="374"/>
        <end position="395"/>
    </location>
</feature>
<dbReference type="Gene3D" id="2.60.120.430">
    <property type="entry name" value="Galactose-binding lectin"/>
    <property type="match status" value="1"/>
</dbReference>
<protein>
    <submittedName>
        <fullName evidence="2">Uncharacterized protein</fullName>
    </submittedName>
</protein>
<proteinExistence type="predicted"/>
<evidence type="ECO:0000313" key="2">
    <source>
        <dbReference type="EMBL" id="GMI24794.1"/>
    </source>
</evidence>
<accession>A0ABQ6MEE5</accession>
<gene>
    <name evidence="2" type="ORF">TeGR_g4122</name>
</gene>
<evidence type="ECO:0000256" key="1">
    <source>
        <dbReference type="SAM" id="MobiDB-lite"/>
    </source>
</evidence>
<comment type="caution">
    <text evidence="2">The sequence shown here is derived from an EMBL/GenBank/DDBJ whole genome shotgun (WGS) entry which is preliminary data.</text>
</comment>